<dbReference type="SMART" id="SM00318">
    <property type="entry name" value="SNc"/>
    <property type="match status" value="1"/>
</dbReference>
<accession>A0A090MST9</accession>
<keyword evidence="1" id="KW-0732">Signal</keyword>
<dbReference type="SUPFAM" id="SSF50199">
    <property type="entry name" value="Staphylococcal nuclease"/>
    <property type="match status" value="1"/>
</dbReference>
<organism evidence="3 4">
    <name type="scientific">Afipia felis</name>
    <name type="common">Cat scratch disease bacillus</name>
    <dbReference type="NCBI Taxonomy" id="1035"/>
    <lineage>
        <taxon>Bacteria</taxon>
        <taxon>Pseudomonadati</taxon>
        <taxon>Pseudomonadota</taxon>
        <taxon>Alphaproteobacteria</taxon>
        <taxon>Hyphomicrobiales</taxon>
        <taxon>Nitrobacteraceae</taxon>
        <taxon>Afipia</taxon>
    </lineage>
</organism>
<evidence type="ECO:0000259" key="2">
    <source>
        <dbReference type="PROSITE" id="PS50830"/>
    </source>
</evidence>
<dbReference type="Pfam" id="PF00565">
    <property type="entry name" value="SNase"/>
    <property type="match status" value="1"/>
</dbReference>
<dbReference type="STRING" id="1035.BN961_03834"/>
<dbReference type="OrthoDB" id="7618306at2"/>
<protein>
    <recommendedName>
        <fullName evidence="2">TNase-like domain-containing protein</fullName>
    </recommendedName>
</protein>
<feature type="chain" id="PRO_5001860808" description="TNase-like domain-containing protein" evidence="1">
    <location>
        <begin position="26"/>
        <end position="270"/>
    </location>
</feature>
<dbReference type="PROSITE" id="PS50830">
    <property type="entry name" value="TNASE_3"/>
    <property type="match status" value="1"/>
</dbReference>
<feature type="domain" description="TNase-like" evidence="2">
    <location>
        <begin position="37"/>
        <end position="158"/>
    </location>
</feature>
<keyword evidence="4" id="KW-1185">Reference proteome</keyword>
<dbReference type="EMBL" id="CCAZ020000002">
    <property type="protein sequence ID" value="CEG10395.1"/>
    <property type="molecule type" value="Genomic_DNA"/>
</dbReference>
<proteinExistence type="predicted"/>
<comment type="caution">
    <text evidence="3">The sequence shown here is derived from an EMBL/GenBank/DDBJ whole genome shotgun (WGS) entry which is preliminary data.</text>
</comment>
<evidence type="ECO:0000313" key="3">
    <source>
        <dbReference type="EMBL" id="CEG10395.1"/>
    </source>
</evidence>
<evidence type="ECO:0000313" key="4">
    <source>
        <dbReference type="Proteomes" id="UP000035762"/>
    </source>
</evidence>
<dbReference type="InterPro" id="IPR035437">
    <property type="entry name" value="SNase_OB-fold_sf"/>
</dbReference>
<name>A0A090MST9_AFIFE</name>
<dbReference type="Gene3D" id="2.40.50.90">
    <property type="match status" value="1"/>
</dbReference>
<dbReference type="Proteomes" id="UP000035762">
    <property type="component" value="Unassembled WGS sequence"/>
</dbReference>
<evidence type="ECO:0000256" key="1">
    <source>
        <dbReference type="SAM" id="SignalP"/>
    </source>
</evidence>
<reference evidence="3 4" key="1">
    <citation type="journal article" date="2014" name="Genome Announc.">
        <title>Genome Sequence of Afipia felis Strain 76713, Isolated in Hospital Water Using an Amoeba Co-Culture Procedure.</title>
        <authorList>
            <person name="Benamar S."/>
            <person name="La Scola B."/>
            <person name="Croce O."/>
        </authorList>
    </citation>
    <scope>NUCLEOTIDE SEQUENCE [LARGE SCALE GENOMIC DNA]</scope>
    <source>
        <strain evidence="3 4">76713</strain>
    </source>
</reference>
<sequence length="270" mass="29011">MRAGVSTICRRIFFFLATISSVTLAGAAAQAACDSPLQGEGQVSAILDARTLRLDDGREVRLSGIEVPKSAEIAGTAWLREHALRQKITLRGIDDAPDRYGRQHAFALLDGSEMILQSALVGEGHAIVSASPRDRTCTAELREAESRAEGSRLGVWSQPAFVQEAAATAGILKYIGRFALVEGTILSVRQAGATVYLNFDRRRIQGFAVTVSRRMMASFAAAGMTPATLQGKRVRVRGWISQHGGPRMEARLPSQIEFVSDTRTAAAGGK</sequence>
<feature type="signal peptide" evidence="1">
    <location>
        <begin position="1"/>
        <end position="25"/>
    </location>
</feature>
<gene>
    <name evidence="3" type="ORF">BN961_03834</name>
</gene>
<dbReference type="InterPro" id="IPR016071">
    <property type="entry name" value="Staphylococal_nuclease_OB-fold"/>
</dbReference>
<dbReference type="AlphaFoldDB" id="A0A090MST9"/>
<dbReference type="RefSeq" id="WP_048757911.1">
    <property type="nucleotide sequence ID" value="NZ_CCAZ020000002.1"/>
</dbReference>